<keyword evidence="3" id="KW-1185">Reference proteome</keyword>
<dbReference type="AlphaFoldDB" id="A0A0D2UE86"/>
<evidence type="ECO:0000256" key="1">
    <source>
        <dbReference type="SAM" id="MobiDB-lite"/>
    </source>
</evidence>
<dbReference type="RefSeq" id="XP_004348054.1">
    <property type="nucleotide sequence ID" value="XM_004348004.2"/>
</dbReference>
<reference evidence="3" key="1">
    <citation type="submission" date="2011-02" db="EMBL/GenBank/DDBJ databases">
        <title>The Genome Sequence of Capsaspora owczarzaki ATCC 30864.</title>
        <authorList>
            <person name="Russ C."/>
            <person name="Cuomo C."/>
            <person name="Burger G."/>
            <person name="Gray M.W."/>
            <person name="Holland P.W.H."/>
            <person name="King N."/>
            <person name="Lang F.B.F."/>
            <person name="Roger A.J."/>
            <person name="Ruiz-Trillo I."/>
            <person name="Young S.K."/>
            <person name="Zeng Q."/>
            <person name="Gargeya S."/>
            <person name="Alvarado L."/>
            <person name="Berlin A."/>
            <person name="Chapman S.B."/>
            <person name="Chen Z."/>
            <person name="Freedman E."/>
            <person name="Gellesch M."/>
            <person name="Goldberg J."/>
            <person name="Griggs A."/>
            <person name="Gujja S."/>
            <person name="Heilman E."/>
            <person name="Heiman D."/>
            <person name="Howarth C."/>
            <person name="Mehta T."/>
            <person name="Neiman D."/>
            <person name="Pearson M."/>
            <person name="Roberts A."/>
            <person name="Saif S."/>
            <person name="Shea T."/>
            <person name="Shenoy N."/>
            <person name="Sisk P."/>
            <person name="Stolte C."/>
            <person name="Sykes S."/>
            <person name="White J."/>
            <person name="Yandava C."/>
            <person name="Haas B."/>
            <person name="Nusbaum C."/>
            <person name="Birren B."/>
        </authorList>
    </citation>
    <scope>NUCLEOTIDE SEQUENCE</scope>
    <source>
        <strain evidence="3">ATCC 30864</strain>
    </source>
</reference>
<dbReference type="Pfam" id="PF01803">
    <property type="entry name" value="LIM_bind"/>
    <property type="match status" value="1"/>
</dbReference>
<dbReference type="InParanoid" id="A0A0D2UE86"/>
<gene>
    <name evidence="2" type="ORF">CAOG_004229</name>
</gene>
<proteinExistence type="predicted"/>
<sequence>MDTAFDSAFPQPYLGRQTAAAATAAAQAAAGHAAKQQRLQLEWSATMLKQLQPQDKQQLPSSSTTTTNTTTTTSTTSTTSATPQSQAQQTPAVQGARLPDSTSLSALSLSRGMMTTPVPVPVAPAAMYMSSGRCLARMLQMNELLNHNRLNSLGWWQQFTTEFFATDAIIQYSLWNSVDGTTRSFDFPAALLPRFYKAHFDSGITELALLMKTPRELPRDSSKAPVLLESNVASLLHGFDKTTQVTFNGQFQATFDQDAKITCWRFDVQNFREYVLRDAVAAVLPPPSPINEYGMTKPVMRCLELAENVVHLDDIISASGANTSPADIMGLIISERLQLILQRERQRSEYPLPPFTNNSGQQSVPDRAFEFHAGADDHERSVGSTSYDTFLPANQEANVQAWLGSRIPYSPHPVTSNKPQASTGSVAVGKPDPASTQATPSIVAVLNAAREASLLHSLANLTPEQRVAAMQAIGKTATQTTHVNYLAHSPKTTLSQPSVHSPNEFMNE</sequence>
<accession>A0A0D2UE86</accession>
<dbReference type="PhylomeDB" id="A0A0D2UE86"/>
<protein>
    <submittedName>
        <fullName evidence="2">Uncharacterized protein</fullName>
    </submittedName>
</protein>
<evidence type="ECO:0000313" key="3">
    <source>
        <dbReference type="Proteomes" id="UP000008743"/>
    </source>
</evidence>
<organism evidence="2 3">
    <name type="scientific">Capsaspora owczarzaki (strain ATCC 30864)</name>
    <dbReference type="NCBI Taxonomy" id="595528"/>
    <lineage>
        <taxon>Eukaryota</taxon>
        <taxon>Filasterea</taxon>
        <taxon>Capsaspora</taxon>
    </lineage>
</organism>
<dbReference type="PANTHER" id="PTHR10378">
    <property type="entry name" value="LIM DOMAIN-BINDING PROTEIN"/>
    <property type="match status" value="1"/>
</dbReference>
<dbReference type="STRING" id="595528.A0A0D2UE86"/>
<dbReference type="InterPro" id="IPR029005">
    <property type="entry name" value="LIM-bd/SEUSS"/>
</dbReference>
<dbReference type="OrthoDB" id="774557at2759"/>
<evidence type="ECO:0000313" key="2">
    <source>
        <dbReference type="EMBL" id="KJE93436.1"/>
    </source>
</evidence>
<dbReference type="eggNOG" id="KOG2181">
    <property type="taxonomic scope" value="Eukaryota"/>
</dbReference>
<feature type="compositionally biased region" description="Polar residues" evidence="1">
    <location>
        <begin position="413"/>
        <end position="425"/>
    </location>
</feature>
<name>A0A0D2UE86_CAPO3</name>
<dbReference type="EMBL" id="KE346365">
    <property type="protein sequence ID" value="KJE93436.1"/>
    <property type="molecule type" value="Genomic_DNA"/>
</dbReference>
<feature type="compositionally biased region" description="Low complexity" evidence="1">
    <location>
        <begin position="51"/>
        <end position="92"/>
    </location>
</feature>
<dbReference type="Proteomes" id="UP000008743">
    <property type="component" value="Unassembled WGS sequence"/>
</dbReference>
<feature type="region of interest" description="Disordered" evidence="1">
    <location>
        <begin position="412"/>
        <end position="435"/>
    </location>
</feature>
<feature type="region of interest" description="Disordered" evidence="1">
    <location>
        <begin position="51"/>
        <end position="99"/>
    </location>
</feature>